<protein>
    <recommendedName>
        <fullName evidence="3">AB hydrolase-1 domain-containing protein</fullName>
    </recommendedName>
</protein>
<accession>A0A165P538</accession>
<name>A0A165P538_9BACL</name>
<evidence type="ECO:0000256" key="2">
    <source>
        <dbReference type="ARBA" id="ARBA00022801"/>
    </source>
</evidence>
<keyword evidence="2" id="KW-0378">Hydrolase</keyword>
<comment type="caution">
    <text evidence="4">The sequence shown here is derived from an EMBL/GenBank/DDBJ whole genome shotgun (WGS) entry which is preliminary data.</text>
</comment>
<evidence type="ECO:0000259" key="3">
    <source>
        <dbReference type="Pfam" id="PF00561"/>
    </source>
</evidence>
<dbReference type="PRINTS" id="PR00111">
    <property type="entry name" value="ABHYDROLASE"/>
</dbReference>
<dbReference type="InterPro" id="IPR029058">
    <property type="entry name" value="AB_hydrolase_fold"/>
</dbReference>
<dbReference type="RefSeq" id="WP_066236342.1">
    <property type="nucleotide sequence ID" value="NZ_LRFC01000001.1"/>
</dbReference>
<keyword evidence="5" id="KW-1185">Reference proteome</keyword>
<dbReference type="OrthoDB" id="9796770at2"/>
<proteinExistence type="inferred from homology"/>
<dbReference type="InterPro" id="IPR050266">
    <property type="entry name" value="AB_hydrolase_sf"/>
</dbReference>
<evidence type="ECO:0000313" key="5">
    <source>
        <dbReference type="Proteomes" id="UP000076567"/>
    </source>
</evidence>
<organism evidence="4 5">
    <name type="scientific">Fictibacillus phosphorivorans</name>
    <dbReference type="NCBI Taxonomy" id="1221500"/>
    <lineage>
        <taxon>Bacteria</taxon>
        <taxon>Bacillati</taxon>
        <taxon>Bacillota</taxon>
        <taxon>Bacilli</taxon>
        <taxon>Bacillales</taxon>
        <taxon>Fictibacillaceae</taxon>
        <taxon>Fictibacillus</taxon>
    </lineage>
</organism>
<dbReference type="Pfam" id="PF00561">
    <property type="entry name" value="Abhydrolase_1"/>
    <property type="match status" value="1"/>
</dbReference>
<dbReference type="SUPFAM" id="SSF53474">
    <property type="entry name" value="alpha/beta-Hydrolases"/>
    <property type="match status" value="1"/>
</dbReference>
<evidence type="ECO:0000256" key="1">
    <source>
        <dbReference type="ARBA" id="ARBA00010088"/>
    </source>
</evidence>
<dbReference type="GO" id="GO:0004177">
    <property type="term" value="F:aminopeptidase activity"/>
    <property type="evidence" value="ECO:0007669"/>
    <property type="project" value="UniProtKB-EC"/>
</dbReference>
<feature type="domain" description="AB hydrolase-1" evidence="3">
    <location>
        <begin position="30"/>
        <end position="277"/>
    </location>
</feature>
<dbReference type="GO" id="GO:0006508">
    <property type="term" value="P:proteolysis"/>
    <property type="evidence" value="ECO:0007669"/>
    <property type="project" value="InterPro"/>
</dbReference>
<dbReference type="Gene3D" id="3.40.50.1820">
    <property type="entry name" value="alpha/beta hydrolase"/>
    <property type="match status" value="1"/>
</dbReference>
<sequence length="294" mass="33732">MNYKDGKYQLLVNGINHWVKIDGNQHNTVPLVIIHGGPGGNHYVFERTAGPKLAEERTVIYYEQRGCGRTSPPFSDEDYTVNMLVEDFKCLIDELGLFNVDLLGYSFGGELALEIAFTYPDYINKIILSGPSLIFSDSVYETQIKGFKTVADKELLKGIEQELSRNLTLKEKWNNVWALVDSDTVDRFLFQNKLFAEHNRKLWQESGLYNTGLMMKALEKNPPSTPLRNRLNKITHNTLILTGIHDRNTGLSISNIINREMLNSRLELFQNSAHFPDLEEEELYVKKTLEFLKP</sequence>
<dbReference type="EMBL" id="LRFC01000001">
    <property type="protein sequence ID" value="KZE68995.1"/>
    <property type="molecule type" value="Genomic_DNA"/>
</dbReference>
<dbReference type="GO" id="GO:0016020">
    <property type="term" value="C:membrane"/>
    <property type="evidence" value="ECO:0007669"/>
    <property type="project" value="TreeGrafter"/>
</dbReference>
<dbReference type="PANTHER" id="PTHR43798">
    <property type="entry name" value="MONOACYLGLYCEROL LIPASE"/>
    <property type="match status" value="1"/>
</dbReference>
<gene>
    <name evidence="4" type="ORF">AWM68_01635</name>
</gene>
<evidence type="ECO:0000313" key="4">
    <source>
        <dbReference type="EMBL" id="KZE68995.1"/>
    </source>
</evidence>
<dbReference type="Proteomes" id="UP000076567">
    <property type="component" value="Unassembled WGS sequence"/>
</dbReference>
<dbReference type="PANTHER" id="PTHR43798:SF31">
    <property type="entry name" value="AB HYDROLASE SUPERFAMILY PROTEIN YCLE"/>
    <property type="match status" value="1"/>
</dbReference>
<reference evidence="5" key="1">
    <citation type="submission" date="2016-01" db="EMBL/GenBank/DDBJ databases">
        <title>Draft genome of Chromobacterium sp. F49.</title>
        <authorList>
            <person name="Hong K.W."/>
        </authorList>
    </citation>
    <scope>NUCLEOTIDE SEQUENCE [LARGE SCALE GENOMIC DNA]</scope>
    <source>
        <strain evidence="5">P7IIIA</strain>
    </source>
</reference>
<dbReference type="InterPro" id="IPR002410">
    <property type="entry name" value="Peptidase_S33"/>
</dbReference>
<dbReference type="PRINTS" id="PR00793">
    <property type="entry name" value="PROAMNOPTASE"/>
</dbReference>
<dbReference type="AlphaFoldDB" id="A0A165P538"/>
<dbReference type="InterPro" id="IPR000073">
    <property type="entry name" value="AB_hydrolase_1"/>
</dbReference>
<comment type="similarity">
    <text evidence="1">Belongs to the peptidase S33 family.</text>
</comment>